<organism evidence="1 2">
    <name type="scientific">Hypoxylon rubiginosum</name>
    <dbReference type="NCBI Taxonomy" id="110542"/>
    <lineage>
        <taxon>Eukaryota</taxon>
        <taxon>Fungi</taxon>
        <taxon>Dikarya</taxon>
        <taxon>Ascomycota</taxon>
        <taxon>Pezizomycotina</taxon>
        <taxon>Sordariomycetes</taxon>
        <taxon>Xylariomycetidae</taxon>
        <taxon>Xylariales</taxon>
        <taxon>Hypoxylaceae</taxon>
        <taxon>Hypoxylon</taxon>
    </lineage>
</organism>
<evidence type="ECO:0000313" key="2">
    <source>
        <dbReference type="Proteomes" id="UP001497680"/>
    </source>
</evidence>
<proteinExistence type="predicted"/>
<gene>
    <name evidence="1" type="ORF">F4821DRAFT_119505</name>
</gene>
<protein>
    <submittedName>
        <fullName evidence="1">Uncharacterized protein</fullName>
    </submittedName>
</protein>
<accession>A0ACC0D3K5</accession>
<dbReference type="Proteomes" id="UP001497680">
    <property type="component" value="Unassembled WGS sequence"/>
</dbReference>
<name>A0ACC0D3K5_9PEZI</name>
<keyword evidence="2" id="KW-1185">Reference proteome</keyword>
<reference evidence="1 2" key="1">
    <citation type="journal article" date="2022" name="New Phytol.">
        <title>Ecological generalism drives hyperdiversity of secondary metabolite gene clusters in xylarialean endophytes.</title>
        <authorList>
            <person name="Franco M.E.E."/>
            <person name="Wisecaver J.H."/>
            <person name="Arnold A.E."/>
            <person name="Ju Y.M."/>
            <person name="Slot J.C."/>
            <person name="Ahrendt S."/>
            <person name="Moore L.P."/>
            <person name="Eastman K.E."/>
            <person name="Scott K."/>
            <person name="Konkel Z."/>
            <person name="Mondo S.J."/>
            <person name="Kuo A."/>
            <person name="Hayes R.D."/>
            <person name="Haridas S."/>
            <person name="Andreopoulos B."/>
            <person name="Riley R."/>
            <person name="LaButti K."/>
            <person name="Pangilinan J."/>
            <person name="Lipzen A."/>
            <person name="Amirebrahimi M."/>
            <person name="Yan J."/>
            <person name="Adam C."/>
            <person name="Keymanesh K."/>
            <person name="Ng V."/>
            <person name="Louie K."/>
            <person name="Northen T."/>
            <person name="Drula E."/>
            <person name="Henrissat B."/>
            <person name="Hsieh H.M."/>
            <person name="Youens-Clark K."/>
            <person name="Lutzoni F."/>
            <person name="Miadlikowska J."/>
            <person name="Eastwood D.C."/>
            <person name="Hamelin R.C."/>
            <person name="Grigoriev I.V."/>
            <person name="U'Ren J.M."/>
        </authorList>
    </citation>
    <scope>NUCLEOTIDE SEQUENCE [LARGE SCALE GENOMIC DNA]</scope>
    <source>
        <strain evidence="1 2">ER1909</strain>
    </source>
</reference>
<dbReference type="EMBL" id="MU394310">
    <property type="protein sequence ID" value="KAI6087132.1"/>
    <property type="molecule type" value="Genomic_DNA"/>
</dbReference>
<comment type="caution">
    <text evidence="1">The sequence shown here is derived from an EMBL/GenBank/DDBJ whole genome shotgun (WGS) entry which is preliminary data.</text>
</comment>
<evidence type="ECO:0000313" key="1">
    <source>
        <dbReference type="EMBL" id="KAI6087132.1"/>
    </source>
</evidence>
<sequence>MAFTREIMALVAIMLFTSHIDLAQSLDIAYCASINTASTNGNASIYQSNGLCYDFCLDDYAFSVLQDDSCWCSNYVPDKTVQVDSSECNAACPGYPSDLCGADGLWEYIALEKSPSGTTGASTSTQTSTPDPITRTVQNTVTVTPTVHATTSKSSTSVPDTTEETTTEKTTTAQHTSTTTPSPSVSVHTVTAGGTVSLQTVTVIPTVTAGADTSATADANSTGMTASHQGLSAGQAAGIAIGVLGAVAIAIAAGVFFFLRRKKRQGQGDIIEDNTGSHRGSSAGMMSTPTTTMASVWDGDNASGGRRNSRFMPHDPRMDPYTTNIYSRFDNKSHESVNTLQDNRDYSRKVLRTTNPDPTDPE</sequence>